<feature type="transmembrane region" description="Helical" evidence="5">
    <location>
        <begin position="20"/>
        <end position="37"/>
    </location>
</feature>
<dbReference type="Pfam" id="PF00496">
    <property type="entry name" value="SBP_bac_5"/>
    <property type="match status" value="1"/>
</dbReference>
<name>A0ABR6GP24_9BURK</name>
<evidence type="ECO:0000256" key="1">
    <source>
        <dbReference type="ARBA" id="ARBA00004196"/>
    </source>
</evidence>
<comment type="similarity">
    <text evidence="2">Belongs to the bacterial solute-binding protein 5 family.</text>
</comment>
<dbReference type="RefSeq" id="WP_246409523.1">
    <property type="nucleotide sequence ID" value="NZ_JACHXO010000001.1"/>
</dbReference>
<dbReference type="CDD" id="cd08505">
    <property type="entry name" value="PBP2_NikA_DppA_OppA_like_18"/>
    <property type="match status" value="1"/>
</dbReference>
<feature type="domain" description="Solute-binding protein family 5" evidence="6">
    <location>
        <begin position="184"/>
        <end position="622"/>
    </location>
</feature>
<dbReference type="Proteomes" id="UP000574369">
    <property type="component" value="Unassembled WGS sequence"/>
</dbReference>
<dbReference type="EMBL" id="JACHXO010000001">
    <property type="protein sequence ID" value="MBB3193862.1"/>
    <property type="molecule type" value="Genomic_DNA"/>
</dbReference>
<accession>A0ABR6GP24</accession>
<evidence type="ECO:0000256" key="3">
    <source>
        <dbReference type="ARBA" id="ARBA00022448"/>
    </source>
</evidence>
<gene>
    <name evidence="7" type="ORF">FHS28_001227</name>
</gene>
<sequence>MSSGRWSEGDGGWQRLARRMWALCTAVLLIGLAGAGLSGCNNSPYWAGAGKENTLFISFDERSPRYLDPTSSYTAPEGVYVYQITEPLYGYHYLKRPYQLIPRAAAEVVKPYYLDAQGQRLPEDAPADKIALSIYDVPIRPGVMFAPSPAFARDPQGHYYYHQLTAGQLGDKRSPWQFEHQGTRELVADDFVYALKRHATPRTEAPIYGLFSERVLGLKEYGALIRQENAKLLQGLPESTKDKPFLDFRKWPLEGAEAVNPHLLRIRIKGKYPQWSYWMATTFLSPIPWEVDAFYAQKGMAEHGISWNQWPVGTGPFMMTEYEQDRRHVMSRNPNYHVDTYPCDGSEEDKAAGLLADCGKRLPFIDKVVATLVKERVPRKELFKQGYLDIPDLERGDWGVEFLADQSDSDEVAAFFHERGFRFPRDTDPNSWYLGFNWLDPVVGDGATPQQHERNRKLRQALSMAIDWEEGYGQIFKNRGGVASYGPVPPGVFGSRDAEPGYFNPVTHKRVDGKIVRRSLEEARQLMVEAGYPDGRDATTGRPLVLNYDFMRTVTPEVKAENDWMVKQFAKLGVQLDVRATDYNQFQEKVRQGKHQIYWWGWFADYPDAENFLFLLYGPNSKSKHEGENSSNYQNDEYDRLFQTMQTLDDGPEKRRVIARMMEIVQKDAPWAGGYWPYTGQAFQHWIYNGKPSIVVRDPVRFYRLDAAERDRQQAEWNRPVWWPLLVLVLGAVAIVWATRRSFMARETATARGRVAAPGGAD</sequence>
<evidence type="ECO:0000256" key="2">
    <source>
        <dbReference type="ARBA" id="ARBA00005695"/>
    </source>
</evidence>
<evidence type="ECO:0000259" key="6">
    <source>
        <dbReference type="Pfam" id="PF00496"/>
    </source>
</evidence>
<feature type="transmembrane region" description="Helical" evidence="5">
    <location>
        <begin position="721"/>
        <end position="739"/>
    </location>
</feature>
<dbReference type="Gene3D" id="3.40.190.10">
    <property type="entry name" value="Periplasmic binding protein-like II"/>
    <property type="match status" value="1"/>
</dbReference>
<keyword evidence="5" id="KW-0472">Membrane</keyword>
<comment type="subcellular location">
    <subcellularLocation>
        <location evidence="1">Cell envelope</location>
    </subcellularLocation>
</comment>
<dbReference type="InterPro" id="IPR039424">
    <property type="entry name" value="SBP_5"/>
</dbReference>
<dbReference type="Gene3D" id="3.10.105.10">
    <property type="entry name" value="Dipeptide-binding Protein, Domain 3"/>
    <property type="match status" value="1"/>
</dbReference>
<reference evidence="7 8" key="1">
    <citation type="submission" date="2020-08" db="EMBL/GenBank/DDBJ databases">
        <title>Genomic Encyclopedia of Type Strains, Phase III (KMG-III): the genomes of soil and plant-associated and newly described type strains.</title>
        <authorList>
            <person name="Whitman W."/>
        </authorList>
    </citation>
    <scope>NUCLEOTIDE SEQUENCE [LARGE SCALE GENOMIC DNA]</scope>
    <source>
        <strain evidence="7 8">CECT 7247</strain>
    </source>
</reference>
<comment type="caution">
    <text evidence="7">The sequence shown here is derived from an EMBL/GenBank/DDBJ whole genome shotgun (WGS) entry which is preliminary data.</text>
</comment>
<evidence type="ECO:0000256" key="4">
    <source>
        <dbReference type="ARBA" id="ARBA00022729"/>
    </source>
</evidence>
<dbReference type="SUPFAM" id="SSF53850">
    <property type="entry name" value="Periplasmic binding protein-like II"/>
    <property type="match status" value="1"/>
</dbReference>
<keyword evidence="5" id="KW-1133">Transmembrane helix</keyword>
<dbReference type="InterPro" id="IPR000914">
    <property type="entry name" value="SBP_5_dom"/>
</dbReference>
<keyword evidence="5" id="KW-0812">Transmembrane</keyword>
<dbReference type="PANTHER" id="PTHR30290:SF10">
    <property type="entry name" value="PERIPLASMIC OLIGOPEPTIDE-BINDING PROTEIN-RELATED"/>
    <property type="match status" value="1"/>
</dbReference>
<organism evidence="7 8">
    <name type="scientific">Roseateles terrae</name>
    <dbReference type="NCBI Taxonomy" id="431060"/>
    <lineage>
        <taxon>Bacteria</taxon>
        <taxon>Pseudomonadati</taxon>
        <taxon>Pseudomonadota</taxon>
        <taxon>Betaproteobacteria</taxon>
        <taxon>Burkholderiales</taxon>
        <taxon>Sphaerotilaceae</taxon>
        <taxon>Roseateles</taxon>
    </lineage>
</organism>
<evidence type="ECO:0000313" key="8">
    <source>
        <dbReference type="Proteomes" id="UP000574369"/>
    </source>
</evidence>
<protein>
    <submittedName>
        <fullName evidence="7">ABC-type transport system substrate-binding protein</fullName>
    </submittedName>
</protein>
<keyword evidence="4" id="KW-0732">Signal</keyword>
<dbReference type="PANTHER" id="PTHR30290">
    <property type="entry name" value="PERIPLASMIC BINDING COMPONENT OF ABC TRANSPORTER"/>
    <property type="match status" value="1"/>
</dbReference>
<evidence type="ECO:0000256" key="5">
    <source>
        <dbReference type="SAM" id="Phobius"/>
    </source>
</evidence>
<keyword evidence="8" id="KW-1185">Reference proteome</keyword>
<proteinExistence type="inferred from homology"/>
<keyword evidence="3" id="KW-0813">Transport</keyword>
<evidence type="ECO:0000313" key="7">
    <source>
        <dbReference type="EMBL" id="MBB3193862.1"/>
    </source>
</evidence>